<protein>
    <submittedName>
        <fullName evidence="2">Uncharacterized protein</fullName>
    </submittedName>
</protein>
<dbReference type="Proteomes" id="UP000500843">
    <property type="component" value="Chromosome 1"/>
</dbReference>
<feature type="transmembrane region" description="Helical" evidence="1">
    <location>
        <begin position="57"/>
        <end position="76"/>
    </location>
</feature>
<organism evidence="2 3">
    <name type="scientific">Prevotella melaninogenica</name>
    <dbReference type="NCBI Taxonomy" id="28132"/>
    <lineage>
        <taxon>Bacteria</taxon>
        <taxon>Pseudomonadati</taxon>
        <taxon>Bacteroidota</taxon>
        <taxon>Bacteroidia</taxon>
        <taxon>Bacteroidales</taxon>
        <taxon>Prevotellaceae</taxon>
        <taxon>Prevotella</taxon>
    </lineage>
</organism>
<proteinExistence type="predicted"/>
<dbReference type="AlphaFoldDB" id="A0A7D4FXP3"/>
<sequence length="286" mass="31939">MKKAKKKSLNIGVSRYLLPSPFGEGLGVRLGVSQCLLPLCITLLRSVTVGSEKGVRLLFRYIVAILLLVVGVGQGAHAQYVITKETARCLTKQDSLLSDNFGQKVDGQLRSSYRADTVSLIDKYFRRGMSRKGILMIPKGKRPAPETYLKRRYIRRHLKNFKAGASCIVSKELLERHHGDSIGKADNSQFIMMKSEMDSVLMRSHGDLSRIEHELGIPAGAWKHRVLVRIDIPKPKKLRLRMPSGNEVGANVLWLPGGLLPTGYKEAVIDRIPKGRYKASLIEIVK</sequence>
<evidence type="ECO:0000313" key="3">
    <source>
        <dbReference type="Proteomes" id="UP000500843"/>
    </source>
</evidence>
<dbReference type="EMBL" id="CP054010">
    <property type="protein sequence ID" value="QKH88305.1"/>
    <property type="molecule type" value="Genomic_DNA"/>
</dbReference>
<accession>A0A7D4FXP3</accession>
<reference evidence="2 3" key="1">
    <citation type="submission" date="2020-05" db="EMBL/GenBank/DDBJ databases">
        <title>FDA dAtabase for Regulatory Grade micrObial Sequences (FDA-ARGOS): Supporting development and validation of Infectious Disease Dx tests.</title>
        <authorList>
            <person name="Moreno J."/>
            <person name="Tallon L."/>
            <person name="Sadzewicz L."/>
            <person name="Zhao X."/>
            <person name="Vavikolanu K."/>
            <person name="Mehta A."/>
            <person name="Aluvathingal J."/>
            <person name="Nadendla S."/>
            <person name="Myers T."/>
            <person name="Yan Y."/>
            <person name="Sichtig H."/>
        </authorList>
    </citation>
    <scope>NUCLEOTIDE SEQUENCE [LARGE SCALE GENOMIC DNA]</scope>
    <source>
        <strain evidence="2 3">FDAARGOS_760</strain>
    </source>
</reference>
<keyword evidence="1" id="KW-1133">Transmembrane helix</keyword>
<keyword evidence="1" id="KW-0472">Membrane</keyword>
<name>A0A7D4FXP3_9BACT</name>
<evidence type="ECO:0000313" key="2">
    <source>
        <dbReference type="EMBL" id="QKH88305.1"/>
    </source>
</evidence>
<dbReference type="RefSeq" id="WP_081445979.1">
    <property type="nucleotide sequence ID" value="NZ_CP054010.1"/>
</dbReference>
<keyword evidence="1" id="KW-0812">Transmembrane</keyword>
<evidence type="ECO:0000256" key="1">
    <source>
        <dbReference type="SAM" id="Phobius"/>
    </source>
</evidence>
<gene>
    <name evidence="2" type="ORF">FIU21_05010</name>
</gene>